<dbReference type="Gene3D" id="3.90.1200.10">
    <property type="match status" value="1"/>
</dbReference>
<evidence type="ECO:0000259" key="1">
    <source>
        <dbReference type="SMART" id="SM00587"/>
    </source>
</evidence>
<accession>A0A0K8SNM7</accession>
<dbReference type="InterPro" id="IPR011009">
    <property type="entry name" value="Kinase-like_dom_sf"/>
</dbReference>
<sequence length="416" mass="48092">MRLHVHFAMEDHGLDTKLLASFLKKSYHDAKPAEIVSADVKLAVPKGDNYGSTVFRVTFLISTASGKKKKHSIIIKTIAGWTEVFSGVARNVSPVFRSEITVYNTIFPLMEALMEEFGDRRTKLWSEMIGYSPYNMIAFEDLNEDLHFGLKRKNCVNLKESLLLLRSLGRFHAMSKVLIARGYITEKDKGQIMLSLDTEFIEKLWEAYFTVLSNAMEDWGQEWKDISKKLSQLRKGVNKRWAEIGETYDKRFEVFNHGDLWTCNLLFKNMEFEEIPISVKFVDFQCCHINSFIWDVDYFLYSSTIASVRRANMELLHSAYQESLEKNLKFFNYDGYIPTLEDVKAESKRIEFVGMCTTFFQPIMVSEKQLDLAKVMTHSPEHVIDKSVYTDGKAKEILGEDLKKFYENGVMSANLC</sequence>
<dbReference type="InterPro" id="IPR015897">
    <property type="entry name" value="CHK_kinase-like"/>
</dbReference>
<dbReference type="AlphaFoldDB" id="A0A0K8SNM7"/>
<dbReference type="SUPFAM" id="SSF56112">
    <property type="entry name" value="Protein kinase-like (PK-like)"/>
    <property type="match status" value="1"/>
</dbReference>
<dbReference type="EMBL" id="GBRD01010981">
    <property type="protein sequence ID" value="JAG54843.1"/>
    <property type="molecule type" value="Transcribed_RNA"/>
</dbReference>
<dbReference type="PANTHER" id="PTHR11012">
    <property type="entry name" value="PROTEIN KINASE-LIKE DOMAIN-CONTAINING"/>
    <property type="match status" value="1"/>
</dbReference>
<protein>
    <recommendedName>
        <fullName evidence="1">CHK kinase-like domain-containing protein</fullName>
    </recommendedName>
</protein>
<reference evidence="2" key="1">
    <citation type="submission" date="2014-09" db="EMBL/GenBank/DDBJ databases">
        <authorList>
            <person name="Magalhaes I.L.F."/>
            <person name="Oliveira U."/>
            <person name="Santos F.R."/>
            <person name="Vidigal T.H.D.A."/>
            <person name="Brescovit A.D."/>
            <person name="Santos A.J."/>
        </authorList>
    </citation>
    <scope>NUCLEOTIDE SEQUENCE</scope>
</reference>
<dbReference type="InterPro" id="IPR004119">
    <property type="entry name" value="EcKL"/>
</dbReference>
<organism evidence="2">
    <name type="scientific">Lygus hesperus</name>
    <name type="common">Western plant bug</name>
    <dbReference type="NCBI Taxonomy" id="30085"/>
    <lineage>
        <taxon>Eukaryota</taxon>
        <taxon>Metazoa</taxon>
        <taxon>Ecdysozoa</taxon>
        <taxon>Arthropoda</taxon>
        <taxon>Hexapoda</taxon>
        <taxon>Insecta</taxon>
        <taxon>Pterygota</taxon>
        <taxon>Neoptera</taxon>
        <taxon>Paraneoptera</taxon>
        <taxon>Hemiptera</taxon>
        <taxon>Heteroptera</taxon>
        <taxon>Panheteroptera</taxon>
        <taxon>Cimicomorpha</taxon>
        <taxon>Miridae</taxon>
        <taxon>Mirini</taxon>
        <taxon>Lygus</taxon>
    </lineage>
</organism>
<proteinExistence type="predicted"/>
<name>A0A0K8SNM7_LYGHE</name>
<evidence type="ECO:0000313" key="2">
    <source>
        <dbReference type="EMBL" id="JAG54843.1"/>
    </source>
</evidence>
<dbReference type="Pfam" id="PF02958">
    <property type="entry name" value="EcKL"/>
    <property type="match status" value="1"/>
</dbReference>
<feature type="domain" description="CHK kinase-like" evidence="1">
    <location>
        <begin position="137"/>
        <end position="330"/>
    </location>
</feature>
<dbReference type="SMART" id="SM00587">
    <property type="entry name" value="CHK"/>
    <property type="match status" value="1"/>
</dbReference>
<dbReference type="PANTHER" id="PTHR11012:SF56">
    <property type="entry name" value="CHK KINASE-LIKE DOMAIN-CONTAINING PROTEIN-RELATED"/>
    <property type="match status" value="1"/>
</dbReference>